<proteinExistence type="predicted"/>
<dbReference type="InterPro" id="IPR004260">
    <property type="entry name" value="Pyr-dimer_DNA_glycosylase"/>
</dbReference>
<dbReference type="SUPFAM" id="SSF47077">
    <property type="entry name" value="T4 endonuclease V"/>
    <property type="match status" value="1"/>
</dbReference>
<keyword evidence="2" id="KW-1185">Reference proteome</keyword>
<name>A0ABT9LXE6_9BACL</name>
<dbReference type="NCBIfam" id="TIGR02328">
    <property type="entry name" value="TIGR02328 family protein"/>
    <property type="match status" value="1"/>
</dbReference>
<evidence type="ECO:0000313" key="1">
    <source>
        <dbReference type="EMBL" id="MDP9728943.1"/>
    </source>
</evidence>
<gene>
    <name evidence="1" type="ORF">J2S04_001894</name>
</gene>
<reference evidence="1 2" key="1">
    <citation type="submission" date="2023-07" db="EMBL/GenBank/DDBJ databases">
        <title>Genomic Encyclopedia of Type Strains, Phase IV (KMG-IV): sequencing the most valuable type-strain genomes for metagenomic binning, comparative biology and taxonomic classification.</title>
        <authorList>
            <person name="Goeker M."/>
        </authorList>
    </citation>
    <scope>NUCLEOTIDE SEQUENCE [LARGE SCALE GENOMIC DNA]</scope>
    <source>
        <strain evidence="1 2">DSM 25924</strain>
    </source>
</reference>
<comment type="caution">
    <text evidence="1">The sequence shown here is derived from an EMBL/GenBank/DDBJ whole genome shotgun (WGS) entry which is preliminary data.</text>
</comment>
<protein>
    <submittedName>
        <fullName evidence="1">Uncharacterized protein (TIGR02328 family)</fullName>
    </submittedName>
</protein>
<accession>A0ABT9LXE6</accession>
<sequence length="135" mass="16268">MRLWHQTLITRLPRQQLLGQHRECCALRGKGWMKPHSTVNYVFQHPMEYLFQYHQLVIEEMEKRGYYVGPEWKRLHYRGKHLPETVELSSEHFTTSDPIYPEHTDTYLKECLDNLSQKGIFIDFPESHHSIDRDS</sequence>
<dbReference type="EMBL" id="JAURUO010000009">
    <property type="protein sequence ID" value="MDP9728943.1"/>
    <property type="molecule type" value="Genomic_DNA"/>
</dbReference>
<dbReference type="Proteomes" id="UP001229209">
    <property type="component" value="Unassembled WGS sequence"/>
</dbReference>
<dbReference type="InterPro" id="IPR012650">
    <property type="entry name" value="CHP02328"/>
</dbReference>
<organism evidence="1 2">
    <name type="scientific">Alicyclobacillus tolerans</name>
    <dbReference type="NCBI Taxonomy" id="90970"/>
    <lineage>
        <taxon>Bacteria</taxon>
        <taxon>Bacillati</taxon>
        <taxon>Bacillota</taxon>
        <taxon>Bacilli</taxon>
        <taxon>Bacillales</taxon>
        <taxon>Alicyclobacillaceae</taxon>
        <taxon>Alicyclobacillus</taxon>
    </lineage>
</organism>
<dbReference type="RefSeq" id="WP_306954637.1">
    <property type="nucleotide sequence ID" value="NZ_JAURUO010000009.1"/>
</dbReference>
<evidence type="ECO:0000313" key="2">
    <source>
        <dbReference type="Proteomes" id="UP001229209"/>
    </source>
</evidence>
<dbReference type="Pfam" id="PF03013">
    <property type="entry name" value="Pyr_excise"/>
    <property type="match status" value="1"/>
</dbReference>